<feature type="domain" description="OmpR/PhoB-type" evidence="7">
    <location>
        <begin position="130"/>
        <end position="228"/>
    </location>
</feature>
<evidence type="ECO:0000256" key="6">
    <source>
        <dbReference type="PROSITE-ProRule" id="PRU01091"/>
    </source>
</evidence>
<keyword evidence="1" id="KW-0597">Phosphoprotein</keyword>
<keyword evidence="11" id="KW-1185">Reference proteome</keyword>
<dbReference type="SMART" id="SM00862">
    <property type="entry name" value="Trans_reg_C"/>
    <property type="match status" value="1"/>
</dbReference>
<dbReference type="OrthoDB" id="9787103at2"/>
<keyword evidence="5" id="KW-0804">Transcription</keyword>
<evidence type="ECO:0000256" key="5">
    <source>
        <dbReference type="ARBA" id="ARBA00023163"/>
    </source>
</evidence>
<comment type="caution">
    <text evidence="9">The sequence shown here is derived from an EMBL/GenBank/DDBJ whole genome shotgun (WGS) entry which is preliminary data.</text>
</comment>
<keyword evidence="2" id="KW-0902">Two-component regulatory system</keyword>
<evidence type="ECO:0000256" key="2">
    <source>
        <dbReference type="ARBA" id="ARBA00023012"/>
    </source>
</evidence>
<feature type="DNA-binding region" description="OmpR/PhoB-type" evidence="6">
    <location>
        <begin position="130"/>
        <end position="228"/>
    </location>
</feature>
<evidence type="ECO:0000313" key="10">
    <source>
        <dbReference type="Proteomes" id="UP000094271"/>
    </source>
</evidence>
<dbReference type="GO" id="GO:0032993">
    <property type="term" value="C:protein-DNA complex"/>
    <property type="evidence" value="ECO:0007669"/>
    <property type="project" value="TreeGrafter"/>
</dbReference>
<dbReference type="GO" id="GO:0000976">
    <property type="term" value="F:transcription cis-regulatory region binding"/>
    <property type="evidence" value="ECO:0007669"/>
    <property type="project" value="TreeGrafter"/>
</dbReference>
<gene>
    <name evidence="9" type="ORF">BEI59_01780</name>
    <name evidence="8" type="ORF">BEI63_31765</name>
</gene>
<dbReference type="InterPro" id="IPR016032">
    <property type="entry name" value="Sig_transdc_resp-reg_C-effctor"/>
</dbReference>
<dbReference type="GO" id="GO:0006355">
    <property type="term" value="P:regulation of DNA-templated transcription"/>
    <property type="evidence" value="ECO:0007669"/>
    <property type="project" value="InterPro"/>
</dbReference>
<dbReference type="RefSeq" id="WP_069409442.1">
    <property type="nucleotide sequence ID" value="NZ_JAQCZP010000002.1"/>
</dbReference>
<reference evidence="9 10" key="2">
    <citation type="submission" date="2016-08" db="EMBL/GenBank/DDBJ databases">
        <authorList>
            <person name="Seilhamer J.J."/>
        </authorList>
    </citation>
    <scope>NUCLEOTIDE SEQUENCE [LARGE SCALE GENOMIC DNA]</scope>
    <source>
        <strain evidence="9 10">NML150140-1</strain>
    </source>
</reference>
<dbReference type="SUPFAM" id="SSF46894">
    <property type="entry name" value="C-terminal effector domain of the bipartite response regulators"/>
    <property type="match status" value="1"/>
</dbReference>
<evidence type="ECO:0000256" key="3">
    <source>
        <dbReference type="ARBA" id="ARBA00023015"/>
    </source>
</evidence>
<dbReference type="Gene3D" id="1.10.10.10">
    <property type="entry name" value="Winged helix-like DNA-binding domain superfamily/Winged helix DNA-binding domain"/>
    <property type="match status" value="1"/>
</dbReference>
<evidence type="ECO:0000313" key="11">
    <source>
        <dbReference type="Proteomes" id="UP000094869"/>
    </source>
</evidence>
<dbReference type="InterPro" id="IPR039420">
    <property type="entry name" value="WalR-like"/>
</dbReference>
<dbReference type="AlphaFoldDB" id="A0A1E3UPS2"/>
<name>A0A1E3UPS2_9FIRM</name>
<dbReference type="CDD" id="cd00383">
    <property type="entry name" value="trans_reg_C"/>
    <property type="match status" value="1"/>
</dbReference>
<dbReference type="GO" id="GO:0005829">
    <property type="term" value="C:cytosol"/>
    <property type="evidence" value="ECO:0007669"/>
    <property type="project" value="TreeGrafter"/>
</dbReference>
<evidence type="ECO:0000313" key="9">
    <source>
        <dbReference type="EMBL" id="ODR55908.1"/>
    </source>
</evidence>
<reference evidence="8 11" key="1">
    <citation type="submission" date="2016-08" db="EMBL/GenBank/DDBJ databases">
        <title>Characterization of Isolates of Eisenbergiella tayi Derived from Blood Cultures, Using Whole Genome Sequencing.</title>
        <authorList>
            <person name="Bernier A.-M."/>
            <person name="Burdz T."/>
            <person name="Wiebe D."/>
            <person name="Bernard K."/>
        </authorList>
    </citation>
    <scope>NUCLEOTIDE SEQUENCE [LARGE SCALE GENOMIC DNA]</scope>
    <source>
        <strain evidence="8 11">NML120146</strain>
    </source>
</reference>
<dbReference type="EMBL" id="MEHA01000001">
    <property type="protein sequence ID" value="ODR55908.1"/>
    <property type="molecule type" value="Genomic_DNA"/>
</dbReference>
<dbReference type="InterPro" id="IPR036388">
    <property type="entry name" value="WH-like_DNA-bd_sf"/>
</dbReference>
<dbReference type="PANTHER" id="PTHR48111:SF1">
    <property type="entry name" value="TWO-COMPONENT RESPONSE REGULATOR ORR33"/>
    <property type="match status" value="1"/>
</dbReference>
<dbReference type="InterPro" id="IPR001867">
    <property type="entry name" value="OmpR/PhoB-type_DNA-bd"/>
</dbReference>
<dbReference type="Proteomes" id="UP000094869">
    <property type="component" value="Unassembled WGS sequence"/>
</dbReference>
<dbReference type="GO" id="GO:0000156">
    <property type="term" value="F:phosphorelay response regulator activity"/>
    <property type="evidence" value="ECO:0007669"/>
    <property type="project" value="TreeGrafter"/>
</dbReference>
<dbReference type="PROSITE" id="PS51755">
    <property type="entry name" value="OMPR_PHOB"/>
    <property type="match status" value="1"/>
</dbReference>
<keyword evidence="3" id="KW-0805">Transcription regulation</keyword>
<evidence type="ECO:0000259" key="7">
    <source>
        <dbReference type="PROSITE" id="PS51755"/>
    </source>
</evidence>
<protein>
    <recommendedName>
        <fullName evidence="7">OmpR/PhoB-type domain-containing protein</fullName>
    </recommendedName>
</protein>
<evidence type="ECO:0000256" key="1">
    <source>
        <dbReference type="ARBA" id="ARBA00022553"/>
    </source>
</evidence>
<dbReference type="Pfam" id="PF00486">
    <property type="entry name" value="Trans_reg_C"/>
    <property type="match status" value="1"/>
</dbReference>
<dbReference type="EMBL" id="MEHD01000056">
    <property type="protein sequence ID" value="ODR44192.1"/>
    <property type="molecule type" value="Genomic_DNA"/>
</dbReference>
<dbReference type="SUPFAM" id="SSF52172">
    <property type="entry name" value="CheY-like"/>
    <property type="match status" value="1"/>
</dbReference>
<dbReference type="PANTHER" id="PTHR48111">
    <property type="entry name" value="REGULATOR OF RPOS"/>
    <property type="match status" value="1"/>
</dbReference>
<evidence type="ECO:0000313" key="8">
    <source>
        <dbReference type="EMBL" id="ODR44192.1"/>
    </source>
</evidence>
<proteinExistence type="predicted"/>
<evidence type="ECO:0000256" key="4">
    <source>
        <dbReference type="ARBA" id="ARBA00023125"/>
    </source>
</evidence>
<keyword evidence="4 6" id="KW-0238">DNA-binding</keyword>
<sequence>MEKWILAVGCEPEKFNETQKECLNYGVFIRMAASPSEAIGELAKWNEYLLVALFSDTPDFLASLKILRSLTKAPILVMRHQYDGVEKIAAIEAGADEYIQWPDTVPEGVASCRALIRRYTELNQLENRPLNFLSRGGIFISVDYHKVFTNTQKVAFPRREFDLFYLLASNPGRVYTLEQLYELIWNGDYVPTENSLHSCLRRIRRKLEAIHTPCTMQNVRGVGYCFLQDDT</sequence>
<dbReference type="InterPro" id="IPR011006">
    <property type="entry name" value="CheY-like_superfamily"/>
</dbReference>
<accession>A0A1E3UPS2</accession>
<organism evidence="9 10">
    <name type="scientific">Eisenbergiella tayi</name>
    <dbReference type="NCBI Taxonomy" id="1432052"/>
    <lineage>
        <taxon>Bacteria</taxon>
        <taxon>Bacillati</taxon>
        <taxon>Bacillota</taxon>
        <taxon>Clostridia</taxon>
        <taxon>Lachnospirales</taxon>
        <taxon>Lachnospiraceae</taxon>
        <taxon>Eisenbergiella</taxon>
    </lineage>
</organism>
<dbReference type="Proteomes" id="UP000094271">
    <property type="component" value="Unassembled WGS sequence"/>
</dbReference>